<dbReference type="InterPro" id="IPR041688">
    <property type="entry name" value="PRTase_2"/>
</dbReference>
<dbReference type="InterPro" id="IPR022537">
    <property type="entry name" value="TRSP_dom"/>
</dbReference>
<reference evidence="5 6" key="1">
    <citation type="submission" date="2020-08" db="EMBL/GenBank/DDBJ databases">
        <title>Genomic Encyclopedia of Type Strains, Phase III (KMG-III): the genomes of soil and plant-associated and newly described type strains.</title>
        <authorList>
            <person name="Whitman W."/>
        </authorList>
    </citation>
    <scope>NUCLEOTIDE SEQUENCE [LARGE SCALE GENOMIC DNA]</scope>
    <source>
        <strain evidence="5 6">CECT 8234</strain>
    </source>
</reference>
<feature type="domain" description="PELOTA RNA-binding" evidence="3">
    <location>
        <begin position="741"/>
        <end position="820"/>
    </location>
</feature>
<evidence type="ECO:0000259" key="2">
    <source>
        <dbReference type="Pfam" id="PF12500"/>
    </source>
</evidence>
<dbReference type="InterPro" id="IPR011215">
    <property type="entry name" value="StiP_N"/>
</dbReference>
<evidence type="ECO:0000259" key="3">
    <source>
        <dbReference type="Pfam" id="PF15608"/>
    </source>
</evidence>
<dbReference type="GO" id="GO:0016757">
    <property type="term" value="F:glycosyltransferase activity"/>
    <property type="evidence" value="ECO:0007669"/>
    <property type="project" value="UniProtKB-KW"/>
</dbReference>
<keyword evidence="6" id="KW-1185">Reference proteome</keyword>
<dbReference type="CDD" id="cd06223">
    <property type="entry name" value="PRTases_typeI"/>
    <property type="match status" value="1"/>
</dbReference>
<dbReference type="Pfam" id="PF15608">
    <property type="entry name" value="PELOTA_1"/>
    <property type="match status" value="1"/>
</dbReference>
<feature type="domain" description="Cysteine protease StiP N-terminal" evidence="1">
    <location>
        <begin position="464"/>
        <end position="712"/>
    </location>
</feature>
<evidence type="ECO:0000313" key="5">
    <source>
        <dbReference type="EMBL" id="MBB3154136.1"/>
    </source>
</evidence>
<dbReference type="Proteomes" id="UP000518605">
    <property type="component" value="Unassembled WGS sequence"/>
</dbReference>
<protein>
    <submittedName>
        <fullName evidence="5">Pyrimidine operon attenuation protein/uracil phosphoribosyltransferase</fullName>
    </submittedName>
</protein>
<sequence length="827" mass="92071">MKTRISPAYSQKNGKPQSFNIIGDLEVTIQVTGNAFDIPLEQLFQMAARINKKRSFLFVSKVLGKHIPVRPHVSLLSGAALGLLYQQFKGRDLPVRIEELLEAFEAPETAGDIYGRMKKRKMAVNEKTLFIGFAETATALGHSMFDMFEGEASFLHTTRESIAYMNSCIDFEEEHSHATTHRCYALDPAIFQEAETIVLVDDEMTTGKTAVNIIHDLHARYGKKDYIVASLLDWRSDEDIQRFSELEDELGVEVHCLSLITGQIVVSGTPIESAGEAEGLLKSIQAPDINVLYANHRFAALASRNGEVSYVQHTGRFGLTSEESCLLDREVEEAAAFLREYHTGGKTLCMGTGEFMYIPMRIAAELGGNTWYQSSTRSPIHPSSNSSYAVRSAYRFASPEHADVMNFMYNIPHGSYDEMFLFMEREIASEQMAELQQVLISLGIPRVHIVYFSRKCLESPAPIGSYNKEDVTFLLKDLSDIALEQRTEDREAAMQSGGHYSESLPIEYQPSAAYIQLFHDALSGSASRIAEAIGIVSERIIQRRGFDVVLASLARGGTPIGVLIKRYIKQVYGRDIPHYSLSIIRGKGIDENALLYMNQNHPSQRVQFVDGWTGKGAITKVLIAACSQMKRKYGIDLSADLAVLADPGHCAALFGTRDDFLIPSACLNATVSGLISRTVLRSDLIGANDFHGAKYYKEWDKADLSHAFVDTVSAYFDQTVDISKAEALRMEASPALHEVNWQGVQDITRIQSEFAVSDINFIKPGVGETTRVLLRRVPWKILVDRLDNPNVEHILLLAKDRGVPVEEYPHMTYSCCGIIKALKGDAE</sequence>
<dbReference type="EMBL" id="JACHXW010000014">
    <property type="protein sequence ID" value="MBB3154136.1"/>
    <property type="molecule type" value="Genomic_DNA"/>
</dbReference>
<organism evidence="5 6">
    <name type="scientific">Paenibacillus endophyticus</name>
    <dbReference type="NCBI Taxonomy" id="1294268"/>
    <lineage>
        <taxon>Bacteria</taxon>
        <taxon>Bacillati</taxon>
        <taxon>Bacillota</taxon>
        <taxon>Bacilli</taxon>
        <taxon>Bacillales</taxon>
        <taxon>Paenibacillaceae</taxon>
        <taxon>Paenibacillus</taxon>
    </lineage>
</organism>
<dbReference type="SUPFAM" id="SSF53271">
    <property type="entry name" value="PRTase-like"/>
    <property type="match status" value="1"/>
</dbReference>
<feature type="domain" description="TRSP" evidence="2">
    <location>
        <begin position="314"/>
        <end position="439"/>
    </location>
</feature>
<dbReference type="AlphaFoldDB" id="A0A7W5GBT2"/>
<keyword evidence="5" id="KW-0328">Glycosyltransferase</keyword>
<evidence type="ECO:0000259" key="4">
    <source>
        <dbReference type="Pfam" id="PF15609"/>
    </source>
</evidence>
<gene>
    <name evidence="5" type="ORF">FHS16_004212</name>
</gene>
<dbReference type="InterPro" id="IPR028157">
    <property type="entry name" value="PELOTA_dom"/>
</dbReference>
<proteinExistence type="predicted"/>
<accession>A0A7W5GBT2</accession>
<dbReference type="Pfam" id="PF15609">
    <property type="entry name" value="PRTase_2"/>
    <property type="match status" value="1"/>
</dbReference>
<comment type="caution">
    <text evidence="5">The sequence shown here is derived from an EMBL/GenBank/DDBJ whole genome shotgun (WGS) entry which is preliminary data.</text>
</comment>
<evidence type="ECO:0000259" key="1">
    <source>
        <dbReference type="Pfam" id="PF11202"/>
    </source>
</evidence>
<dbReference type="Pfam" id="PF11202">
    <property type="entry name" value="StiP"/>
    <property type="match status" value="1"/>
</dbReference>
<dbReference type="Pfam" id="PF12500">
    <property type="entry name" value="TRSP"/>
    <property type="match status" value="1"/>
</dbReference>
<dbReference type="InterPro" id="IPR000836">
    <property type="entry name" value="PRTase_dom"/>
</dbReference>
<evidence type="ECO:0000313" key="6">
    <source>
        <dbReference type="Proteomes" id="UP000518605"/>
    </source>
</evidence>
<name>A0A7W5GBT2_9BACL</name>
<dbReference type="InterPro" id="IPR029057">
    <property type="entry name" value="PRTase-like"/>
</dbReference>
<feature type="domain" description="Orotate phosphoribosyltransferase-like" evidence="4">
    <location>
        <begin position="43"/>
        <end position="263"/>
    </location>
</feature>
<keyword evidence="5" id="KW-0808">Transferase</keyword>